<protein>
    <submittedName>
        <fullName evidence="2">Uncharacterized protein</fullName>
    </submittedName>
</protein>
<organism evidence="2 3">
    <name type="scientific">Streptomyces yunnanensis</name>
    <dbReference type="NCBI Taxonomy" id="156453"/>
    <lineage>
        <taxon>Bacteria</taxon>
        <taxon>Bacillati</taxon>
        <taxon>Actinomycetota</taxon>
        <taxon>Actinomycetes</taxon>
        <taxon>Kitasatosporales</taxon>
        <taxon>Streptomycetaceae</taxon>
        <taxon>Streptomyces</taxon>
    </lineage>
</organism>
<evidence type="ECO:0000313" key="3">
    <source>
        <dbReference type="Proteomes" id="UP000184388"/>
    </source>
</evidence>
<accession>A0A9X8N5D3</accession>
<gene>
    <name evidence="2" type="ORF">SAMN05216268_118129</name>
</gene>
<dbReference type="AlphaFoldDB" id="A0A9X8N5D3"/>
<feature type="region of interest" description="Disordered" evidence="1">
    <location>
        <begin position="1"/>
        <end position="35"/>
    </location>
</feature>
<dbReference type="RefSeq" id="WP_073447895.1">
    <property type="nucleotide sequence ID" value="NZ_FRBK01000018.1"/>
</dbReference>
<name>A0A9X8N5D3_9ACTN</name>
<reference evidence="3" key="1">
    <citation type="submission" date="2016-11" db="EMBL/GenBank/DDBJ databases">
        <authorList>
            <person name="Jaros S."/>
            <person name="Januszkiewicz K."/>
            <person name="Wedrychowicz H."/>
        </authorList>
    </citation>
    <scope>NUCLEOTIDE SEQUENCE [LARGE SCALE GENOMIC DNA]</scope>
    <source>
        <strain evidence="3">CGMCC 4.3555</strain>
    </source>
</reference>
<comment type="caution">
    <text evidence="2">The sequence shown here is derived from an EMBL/GenBank/DDBJ whole genome shotgun (WGS) entry which is preliminary data.</text>
</comment>
<feature type="compositionally biased region" description="Basic residues" evidence="1">
    <location>
        <begin position="1"/>
        <end position="14"/>
    </location>
</feature>
<dbReference type="EMBL" id="FRBK01000018">
    <property type="protein sequence ID" value="SHN04989.1"/>
    <property type="molecule type" value="Genomic_DNA"/>
</dbReference>
<evidence type="ECO:0000313" key="2">
    <source>
        <dbReference type="EMBL" id="SHN04989.1"/>
    </source>
</evidence>
<sequence length="385" mass="40191">MGLRSARRSGRRRVPPSGAPRRAAHGSARVPRLAGPSLAAARPAAGRWLLRGKDDRLTAYALAPGAVLRWTETRPGGPEWSGPDVFPLPGADHLTVAQGSDGYAHLVARCSRPGPEGGAEVDLVHATQFQSGRPLVAWRRVDNPHEEPELAAQLGVPTAAVGADGALHVFVRNAGGGVFALRQGATGEWAQWEDIRGWRVLGAMAAVATGAGRVELLAPAETSVLRWCQPTPRGAFERAEDVPAVPHDGSAVALETGPDRLTYYWSDAERGGLVAHRPGEGTFALGGTPGGGPLSVVRAEVDGHDCTVLAHRGADGRPTLGACVTGAEAGGVWWTATGEACVGHPALAADAFGRLVLVALCPDGTLRVTRQRPERGLALEAWQRA</sequence>
<dbReference type="Proteomes" id="UP000184388">
    <property type="component" value="Unassembled WGS sequence"/>
</dbReference>
<dbReference type="SUPFAM" id="SSF89372">
    <property type="entry name" value="Fucose-specific lectin"/>
    <property type="match status" value="1"/>
</dbReference>
<dbReference type="Gene3D" id="2.120.10.70">
    <property type="entry name" value="Fucose-specific lectin"/>
    <property type="match status" value="1"/>
</dbReference>
<evidence type="ECO:0000256" key="1">
    <source>
        <dbReference type="SAM" id="MobiDB-lite"/>
    </source>
</evidence>
<proteinExistence type="predicted"/>